<gene>
    <name evidence="2" type="ORF">GF068_32015</name>
</gene>
<comment type="caution">
    <text evidence="2">The sequence shown here is derived from an EMBL/GenBank/DDBJ whole genome shotgun (WGS) entry which is preliminary data.</text>
</comment>
<organism evidence="2 3">
    <name type="scientific">Polyangium spumosum</name>
    <dbReference type="NCBI Taxonomy" id="889282"/>
    <lineage>
        <taxon>Bacteria</taxon>
        <taxon>Pseudomonadati</taxon>
        <taxon>Myxococcota</taxon>
        <taxon>Polyangia</taxon>
        <taxon>Polyangiales</taxon>
        <taxon>Polyangiaceae</taxon>
        <taxon>Polyangium</taxon>
    </lineage>
</organism>
<evidence type="ECO:0000313" key="2">
    <source>
        <dbReference type="EMBL" id="MRG96516.1"/>
    </source>
</evidence>
<protein>
    <submittedName>
        <fullName evidence="2">Uncharacterized protein</fullName>
    </submittedName>
</protein>
<name>A0A6N7Q049_9BACT</name>
<dbReference type="RefSeq" id="WP_153823327.1">
    <property type="nucleotide sequence ID" value="NZ_WJIE01000012.1"/>
</dbReference>
<dbReference type="OrthoDB" id="8523530at2"/>
<sequence>MPTSAAIEHYLRTGDHDPYFFDWSGDVIERERRACQDLKRALVDEVSRRAAGRRPSAEMPAIDLTSFTRVKVEPMVRGLFPKVEQDVMLRLLERSVVFLTPERVEAILLGCTWLHTAWDLANLYLGSLGADLLAEDAPRLVGLSSETTCFVSLDYFTETGRFDDFIVHEAAHVFHNCKRITVGLRETRRREWLLEIEFRKRETFAYGCEAFSRVVELCPKIKDRPAMVEEYAQTFMPDDERVDLDELVDILREAARARNGWKHILARCAPRRERRAGHPFNLGLEPLDRGRPARQAAR</sequence>
<dbReference type="Proteomes" id="UP000440224">
    <property type="component" value="Unassembled WGS sequence"/>
</dbReference>
<keyword evidence="3" id="KW-1185">Reference proteome</keyword>
<reference evidence="2 3" key="1">
    <citation type="submission" date="2019-10" db="EMBL/GenBank/DDBJ databases">
        <title>A soil myxobacterium in the family Polyangiaceae.</title>
        <authorList>
            <person name="Li Y."/>
            <person name="Wang J."/>
        </authorList>
    </citation>
    <scope>NUCLEOTIDE SEQUENCE [LARGE SCALE GENOMIC DNA]</scope>
    <source>
        <strain evidence="2 3">DSM 14734</strain>
    </source>
</reference>
<accession>A0A6N7Q049</accession>
<dbReference type="AlphaFoldDB" id="A0A6N7Q049"/>
<feature type="region of interest" description="Disordered" evidence="1">
    <location>
        <begin position="279"/>
        <end position="298"/>
    </location>
</feature>
<dbReference type="EMBL" id="WJIE01000012">
    <property type="protein sequence ID" value="MRG96516.1"/>
    <property type="molecule type" value="Genomic_DNA"/>
</dbReference>
<evidence type="ECO:0000313" key="3">
    <source>
        <dbReference type="Proteomes" id="UP000440224"/>
    </source>
</evidence>
<proteinExistence type="predicted"/>
<evidence type="ECO:0000256" key="1">
    <source>
        <dbReference type="SAM" id="MobiDB-lite"/>
    </source>
</evidence>